<feature type="region of interest" description="Disordered" evidence="1">
    <location>
        <begin position="99"/>
        <end position="121"/>
    </location>
</feature>
<dbReference type="AlphaFoldDB" id="A0A3N0YW54"/>
<name>A0A3N0YW54_ANAGA</name>
<evidence type="ECO:0000313" key="2">
    <source>
        <dbReference type="EMBL" id="ROL50230.1"/>
    </source>
</evidence>
<dbReference type="EMBL" id="RJVU01021200">
    <property type="protein sequence ID" value="ROL50230.1"/>
    <property type="molecule type" value="Genomic_DNA"/>
</dbReference>
<gene>
    <name evidence="2" type="ORF">DPX16_19034</name>
</gene>
<evidence type="ECO:0000313" key="3">
    <source>
        <dbReference type="Proteomes" id="UP000281406"/>
    </source>
</evidence>
<keyword evidence="3" id="KW-1185">Reference proteome</keyword>
<dbReference type="Proteomes" id="UP000281406">
    <property type="component" value="Unassembled WGS sequence"/>
</dbReference>
<evidence type="ECO:0000256" key="1">
    <source>
        <dbReference type="SAM" id="MobiDB-lite"/>
    </source>
</evidence>
<organism evidence="2 3">
    <name type="scientific">Anabarilius grahami</name>
    <name type="common">Kanglang fish</name>
    <name type="synonym">Barilius grahami</name>
    <dbReference type="NCBI Taxonomy" id="495550"/>
    <lineage>
        <taxon>Eukaryota</taxon>
        <taxon>Metazoa</taxon>
        <taxon>Chordata</taxon>
        <taxon>Craniata</taxon>
        <taxon>Vertebrata</taxon>
        <taxon>Euteleostomi</taxon>
        <taxon>Actinopterygii</taxon>
        <taxon>Neopterygii</taxon>
        <taxon>Teleostei</taxon>
        <taxon>Ostariophysi</taxon>
        <taxon>Cypriniformes</taxon>
        <taxon>Xenocyprididae</taxon>
        <taxon>Xenocypridinae</taxon>
        <taxon>Xenocypridinae incertae sedis</taxon>
        <taxon>Anabarilius</taxon>
    </lineage>
</organism>
<sequence length="144" mass="16174">MRSRTLANHFGLRLIHVYVKRRALSNNSLLRNSVGHLSASGQLSFHHAERIPQGAFTEERLQRMPVSQAAALNARLTELVVSKCLPVFEPAKQVSKALNADDNLAGHKKQTPYSPRKHSRGSQLEKIACVWVKIRVRQKDKTSS</sequence>
<protein>
    <submittedName>
        <fullName evidence="2">Uncharacterized protein</fullName>
    </submittedName>
</protein>
<proteinExistence type="predicted"/>
<accession>A0A3N0YW54</accession>
<comment type="caution">
    <text evidence="2">The sequence shown here is derived from an EMBL/GenBank/DDBJ whole genome shotgun (WGS) entry which is preliminary data.</text>
</comment>
<reference evidence="2 3" key="1">
    <citation type="submission" date="2018-10" db="EMBL/GenBank/DDBJ databases">
        <title>Genome assembly for a Yunnan-Guizhou Plateau 3E fish, Anabarilius grahami (Regan), and its evolutionary and genetic applications.</title>
        <authorList>
            <person name="Jiang W."/>
        </authorList>
    </citation>
    <scope>NUCLEOTIDE SEQUENCE [LARGE SCALE GENOMIC DNA]</scope>
    <source>
        <strain evidence="2">AG-KIZ</strain>
        <tissue evidence="2">Muscle</tissue>
    </source>
</reference>
<feature type="compositionally biased region" description="Basic residues" evidence="1">
    <location>
        <begin position="106"/>
        <end position="120"/>
    </location>
</feature>